<protein>
    <recommendedName>
        <fullName evidence="2">RRM domain-containing protein</fullName>
    </recommendedName>
</protein>
<name>A0A1Y1ZIT0_9FUNG</name>
<dbReference type="SUPFAM" id="SSF54928">
    <property type="entry name" value="RNA-binding domain, RBD"/>
    <property type="match status" value="1"/>
</dbReference>
<feature type="domain" description="RRM" evidence="2">
    <location>
        <begin position="144"/>
        <end position="214"/>
    </location>
</feature>
<dbReference type="InterPro" id="IPR035979">
    <property type="entry name" value="RBD_domain_sf"/>
</dbReference>
<feature type="region of interest" description="Disordered" evidence="1">
    <location>
        <begin position="753"/>
        <end position="773"/>
    </location>
</feature>
<evidence type="ECO:0000313" key="3">
    <source>
        <dbReference type="EMBL" id="ORY10094.1"/>
    </source>
</evidence>
<gene>
    <name evidence="3" type="ORF">LY90DRAFT_678041</name>
</gene>
<feature type="compositionally biased region" description="Basic and acidic residues" evidence="1">
    <location>
        <begin position="382"/>
        <end position="395"/>
    </location>
</feature>
<proteinExistence type="predicted"/>
<feature type="region of interest" description="Disordered" evidence="1">
    <location>
        <begin position="350"/>
        <end position="401"/>
    </location>
</feature>
<dbReference type="CDD" id="cd00590">
    <property type="entry name" value="RRM_SF"/>
    <property type="match status" value="1"/>
</dbReference>
<dbReference type="SMART" id="SM00360">
    <property type="entry name" value="RRM"/>
    <property type="match status" value="1"/>
</dbReference>
<feature type="compositionally biased region" description="Basic and acidic residues" evidence="1">
    <location>
        <begin position="245"/>
        <end position="263"/>
    </location>
</feature>
<reference evidence="3 4" key="1">
    <citation type="submission" date="2016-08" db="EMBL/GenBank/DDBJ databases">
        <title>A Parts List for Fungal Cellulosomes Revealed by Comparative Genomics.</title>
        <authorList>
            <consortium name="DOE Joint Genome Institute"/>
            <person name="Haitjema C.H."/>
            <person name="Gilmore S.P."/>
            <person name="Henske J.K."/>
            <person name="Solomon K.V."/>
            <person name="De Groot R."/>
            <person name="Kuo A."/>
            <person name="Mondo S.J."/>
            <person name="Salamov A.A."/>
            <person name="Labutti K."/>
            <person name="Zhao Z."/>
            <person name="Chiniquy J."/>
            <person name="Barry K."/>
            <person name="Brewer H.M."/>
            <person name="Purvine S.O."/>
            <person name="Wright A.T."/>
            <person name="Boxma B."/>
            <person name="Van Alen T."/>
            <person name="Hackstein J.H."/>
            <person name="Baker S.E."/>
            <person name="Grigoriev I.V."/>
            <person name="O'Malley M.A."/>
        </authorList>
    </citation>
    <scope>NUCLEOTIDE SEQUENCE [LARGE SCALE GENOMIC DNA]</scope>
    <source>
        <strain evidence="3 4">G1</strain>
    </source>
</reference>
<feature type="compositionally biased region" description="Low complexity" evidence="1">
    <location>
        <begin position="118"/>
        <end position="135"/>
    </location>
</feature>
<evidence type="ECO:0000256" key="1">
    <source>
        <dbReference type="SAM" id="MobiDB-lite"/>
    </source>
</evidence>
<feature type="compositionally biased region" description="Basic and acidic residues" evidence="1">
    <location>
        <begin position="588"/>
        <end position="601"/>
    </location>
</feature>
<feature type="region of interest" description="Disordered" evidence="1">
    <location>
        <begin position="234"/>
        <end position="265"/>
    </location>
</feature>
<accession>A0A1Y1ZIT0</accession>
<dbReference type="EMBL" id="MCOG01000398">
    <property type="protein sequence ID" value="ORY10094.1"/>
    <property type="molecule type" value="Genomic_DNA"/>
</dbReference>
<dbReference type="Proteomes" id="UP000193920">
    <property type="component" value="Unassembled WGS sequence"/>
</dbReference>
<feature type="compositionally biased region" description="Basic and acidic residues" evidence="1">
    <location>
        <begin position="635"/>
        <end position="647"/>
    </location>
</feature>
<dbReference type="Gene3D" id="3.30.70.330">
    <property type="match status" value="1"/>
</dbReference>
<feature type="region of interest" description="Disordered" evidence="1">
    <location>
        <begin position="29"/>
        <end position="135"/>
    </location>
</feature>
<dbReference type="AlphaFoldDB" id="A0A1Y1ZIT0"/>
<sequence>MKSINEITNNEIDRDNTIVNINKFNKTDVKNNSTFNNKSDNINSNKQNNSISNNSNENKQSSNISNNINSNKQSYSISNNSNENKQSSNISNNINSNKQSYSISNNSNENKQSYSIPNNSNENKHSNSISNSSNKNVHEQCKGIIYIWNISKSTSVKELLSHFDILGNIEEFRYFTKKPSVNEGIIVYSDKKNCLNAVELMTDVKIKGNLCKLKMISEQEKRDLIEKDKKGMGNNQNCSFPVKLESSEKEDLPKNTSQKKEEDIISSPKVTSIVTRNSKNKALKESEKSSKVITKNRNSFARGKIDNDIEIIEIPDTDEINTTTRTTRNSMKKTSDDIEIIEIIQSKSNITTASRRTRRRSRSKMKDDFDSSPAANTRSSKRKMEENENGKDEKIPAANTRGSKRKIIEVIENSSSKGNIEIEPLTTKRRKVKTESSKKVSEKTSRNKKKTTEKDSNNNELVANDDELITKFFFIKRINMNQIVSIYSVLENYGQIISFEYIKNKKFEELWNLYIKLKGTEIQINDLIEVQKIDIDGEMIKCKEITEERYKEKIEVINKENNYRFSKDDEKNKKLAEKAYKSSNTNKSEIKNKKNEKKMEETGNGNVQKKKKNTYSKSKSSSKRKTISKSNYNTKIEKISNNNKEESSSEYDIDFNDNENKINNETVYDVILDPFSPKRDTTENYSEYSLFTLRDDFYDQTTNKSKYGMKTNVNSNLNLVNNNYFTNNYYSEHKTISNNRNFINIFGEDEDEDISKESPFKPVINDDTQSTKNHNINKKRSQNLIDSIDLTETPENLPILSSFVYIPRATLNASSKSNSYSLMNTFSSQKNKNKKNCSSINQSQRHTLLAHFPNLQQININRSKPVVPIDTTNENYDDMPSMDTINIDNHASPPPILDENQNLTINQNINDPMPSMDLNMDMDMDMNMNINNMNMSNMNMNNMNMNNMNMVRNSLLVNPIIDSKDNMNIYTFSNLTSISSLPLISTTSASLSNSISNHSNNDTFTPTQNTLLIPVDDMPVMSPPHN</sequence>
<evidence type="ECO:0000313" key="4">
    <source>
        <dbReference type="Proteomes" id="UP000193920"/>
    </source>
</evidence>
<dbReference type="GO" id="GO:0003723">
    <property type="term" value="F:RNA binding"/>
    <property type="evidence" value="ECO:0007669"/>
    <property type="project" value="InterPro"/>
</dbReference>
<comment type="caution">
    <text evidence="3">The sequence shown here is derived from an EMBL/GenBank/DDBJ whole genome shotgun (WGS) entry which is preliminary data.</text>
</comment>
<dbReference type="InterPro" id="IPR000504">
    <property type="entry name" value="RRM_dom"/>
</dbReference>
<keyword evidence="4" id="KW-1185">Reference proteome</keyword>
<feature type="compositionally biased region" description="Basic residues" evidence="1">
    <location>
        <begin position="608"/>
        <end position="627"/>
    </location>
</feature>
<dbReference type="STRING" id="1754190.A0A1Y1ZIT0"/>
<organism evidence="3 4">
    <name type="scientific">Neocallimastix californiae</name>
    <dbReference type="NCBI Taxonomy" id="1754190"/>
    <lineage>
        <taxon>Eukaryota</taxon>
        <taxon>Fungi</taxon>
        <taxon>Fungi incertae sedis</taxon>
        <taxon>Chytridiomycota</taxon>
        <taxon>Chytridiomycota incertae sedis</taxon>
        <taxon>Neocallimastigomycetes</taxon>
        <taxon>Neocallimastigales</taxon>
        <taxon>Neocallimastigaceae</taxon>
        <taxon>Neocallimastix</taxon>
    </lineage>
</organism>
<dbReference type="OrthoDB" id="10685303at2759"/>
<feature type="region of interest" description="Disordered" evidence="1">
    <location>
        <begin position="421"/>
        <end position="458"/>
    </location>
</feature>
<feature type="compositionally biased region" description="Low complexity" evidence="1">
    <location>
        <begin position="36"/>
        <end position="108"/>
    </location>
</feature>
<dbReference type="InterPro" id="IPR012677">
    <property type="entry name" value="Nucleotide-bd_a/b_plait_sf"/>
</dbReference>
<feature type="compositionally biased region" description="Basic and acidic residues" evidence="1">
    <location>
        <begin position="433"/>
        <end position="457"/>
    </location>
</feature>
<feature type="region of interest" description="Disordered" evidence="1">
    <location>
        <begin position="577"/>
        <end position="651"/>
    </location>
</feature>
<evidence type="ECO:0000259" key="2">
    <source>
        <dbReference type="SMART" id="SM00360"/>
    </source>
</evidence>